<reference evidence="1 2" key="1">
    <citation type="submission" date="2020-08" db="EMBL/GenBank/DDBJ databases">
        <title>Genomic Encyclopedia of Type Strains, Phase IV (KMG-IV): sequencing the most valuable type-strain genomes for metagenomic binning, comparative biology and taxonomic classification.</title>
        <authorList>
            <person name="Goeker M."/>
        </authorList>
    </citation>
    <scope>NUCLEOTIDE SEQUENCE [LARGE SCALE GENOMIC DNA]</scope>
    <source>
        <strain evidence="1 2">DSM 26438</strain>
    </source>
</reference>
<keyword evidence="2" id="KW-1185">Reference proteome</keyword>
<protein>
    <recommendedName>
        <fullName evidence="3">Integrase</fullName>
    </recommendedName>
</protein>
<comment type="caution">
    <text evidence="1">The sequence shown here is derived from an EMBL/GenBank/DDBJ whole genome shotgun (WGS) entry which is preliminary data.</text>
</comment>
<name>A0A7W6G3Y7_9HYPH</name>
<accession>A0A7W6G3Y7</accession>
<evidence type="ECO:0008006" key="3">
    <source>
        <dbReference type="Google" id="ProtNLM"/>
    </source>
</evidence>
<sequence>MKEFARFINDSRELAEKKNVSWNISVDAVGNIVKGHRLELGRMAGSRQNGPSFSRTMPDEKTLDLMNIIRARQRLDPIFCKAPAEPWIDLMMAVIIDQIFVKVNRPAQVQRHLLMIRIIAAESGPTPPWQLEPSTVRRAYNVALGIGASGKSALDLSTTIKVYFDQLRLAEVPALGKYCVAYDDAAGEERVRSRKAYQNDRHASNQILDRLSDRRSPEKLPDKRSYFMIVDIVFAMEPHNVSDWIRFSAIKLMIVTGLRAEEVLGAPVNCLSWREYLDSDGNPPALGGGVSREVFFRYFGLKKESESNRGSAALYETSQNVPLLFQRIFEDTVDDVRRVTAPARERLAAQAASGRLLPEYGRHEIVPAMEIFSRLTGNLKYADCELPPEVVAAYRKSLDFEHLKSLRDYQESCGRVSHTVISFFSRKSFQPYDHHGTPILGKNKNWFSCYFRVGEVEDALQCELVTKSPELNSLVMQGDRRYGTHDMLFLMPVRNLVEGRNRGVLDVERYYAFGRADYGDIDLALDGSNPNSIFRRYLGEDGSSLCVNTLEFRHLLSDVLFCNHVSDVINAKFFGRHTLKRTAQYDHTTLSKVLEEMDIGVEEDELLDDTQREMIAEILRDSIGGLKVEQFRKIQREKGDKAAVRYLAGAVAGFTITPLGACTSNFVAAPCPRHLECFRRCEHLTRTSDPAEAQRLDDLLEGFEIQRDAILEIPEARRTLGWQSQLSHVNVQIEGTQAAIAAAPGSKVFANGDDLFLPVEDEEDILPRKPPRG</sequence>
<gene>
    <name evidence="1" type="ORF">GGQ73_002935</name>
</gene>
<dbReference type="AlphaFoldDB" id="A0A7W6G3Y7"/>
<dbReference type="Proteomes" id="UP000565286">
    <property type="component" value="Unassembled WGS sequence"/>
</dbReference>
<dbReference type="RefSeq" id="WP_183896868.1">
    <property type="nucleotide sequence ID" value="NZ_JACIDV010000008.1"/>
</dbReference>
<evidence type="ECO:0000313" key="2">
    <source>
        <dbReference type="Proteomes" id="UP000565286"/>
    </source>
</evidence>
<organism evidence="1 2">
    <name type="scientific">Rhizobium skierniewicense</name>
    <dbReference type="NCBI Taxonomy" id="984260"/>
    <lineage>
        <taxon>Bacteria</taxon>
        <taxon>Pseudomonadati</taxon>
        <taxon>Pseudomonadota</taxon>
        <taxon>Alphaproteobacteria</taxon>
        <taxon>Hyphomicrobiales</taxon>
        <taxon>Rhizobiaceae</taxon>
        <taxon>Rhizobium/Agrobacterium group</taxon>
        <taxon>Rhizobium</taxon>
    </lineage>
</organism>
<proteinExistence type="predicted"/>
<evidence type="ECO:0000313" key="1">
    <source>
        <dbReference type="EMBL" id="MBB3946971.1"/>
    </source>
</evidence>
<dbReference type="EMBL" id="JACIDV010000008">
    <property type="protein sequence ID" value="MBB3946971.1"/>
    <property type="molecule type" value="Genomic_DNA"/>
</dbReference>